<protein>
    <recommendedName>
        <fullName evidence="3">DUF2147 domain-containing protein</fullName>
    </recommendedName>
</protein>
<sequence length="177" mass="19394">MDCCGGKTKLRRMTTPPLSRKLQSALARIAINKIHNLSENYESRIMKKLIVAATALCLCTALPAAAADKYVSYRIKKKTPTVEGTLLVDGFSIGEIQTFVRKNCAGKVGDVALVGKPRKKRGNLLQKFKTTCSGGPAQRYAGAKSVTLEHELMPDGRVLTEMLYGLNGDVQFLQEYN</sequence>
<evidence type="ECO:0000313" key="1">
    <source>
        <dbReference type="EMBL" id="SMP28579.1"/>
    </source>
</evidence>
<evidence type="ECO:0008006" key="3">
    <source>
        <dbReference type="Google" id="ProtNLM"/>
    </source>
</evidence>
<accession>A0ABY1PBE7</accession>
<reference evidence="1 2" key="1">
    <citation type="submission" date="2017-05" db="EMBL/GenBank/DDBJ databases">
        <authorList>
            <person name="Varghese N."/>
            <person name="Submissions S."/>
        </authorList>
    </citation>
    <scope>NUCLEOTIDE SEQUENCE [LARGE SCALE GENOMIC DNA]</scope>
    <source>
        <strain evidence="1 2">DSM 29734</strain>
    </source>
</reference>
<name>A0ABY1PBE7_9RHOB</name>
<organism evidence="1 2">
    <name type="scientific">Shimia sagamensis</name>
    <dbReference type="NCBI Taxonomy" id="1566352"/>
    <lineage>
        <taxon>Bacteria</taxon>
        <taxon>Pseudomonadati</taxon>
        <taxon>Pseudomonadota</taxon>
        <taxon>Alphaproteobacteria</taxon>
        <taxon>Rhodobacterales</taxon>
        <taxon>Roseobacteraceae</taxon>
    </lineage>
</organism>
<proteinExistence type="predicted"/>
<dbReference type="EMBL" id="FXTY01000006">
    <property type="protein sequence ID" value="SMP28579.1"/>
    <property type="molecule type" value="Genomic_DNA"/>
</dbReference>
<keyword evidence="2" id="KW-1185">Reference proteome</keyword>
<dbReference type="Proteomes" id="UP001157961">
    <property type="component" value="Unassembled WGS sequence"/>
</dbReference>
<comment type="caution">
    <text evidence="1">The sequence shown here is derived from an EMBL/GenBank/DDBJ whole genome shotgun (WGS) entry which is preliminary data.</text>
</comment>
<gene>
    <name evidence="1" type="ORF">SAMN06265373_10661</name>
</gene>
<evidence type="ECO:0000313" key="2">
    <source>
        <dbReference type="Proteomes" id="UP001157961"/>
    </source>
</evidence>